<gene>
    <name evidence="1" type="ORF">EVG15_00770</name>
</gene>
<evidence type="ECO:0000313" key="1">
    <source>
        <dbReference type="EMBL" id="RZD19447.1"/>
    </source>
</evidence>
<sequence length="100" mass="11874">METKKYKLKDLPFNKGYFWSYDFENASLPLSVIVSHVIENGTLESLIDLIKIFDRNEVFDIYNKIFRPACLKSNWLDEKNIIPFMDIFFDAVLNRETNND</sequence>
<name>A0A519BQ86_9DELT</name>
<dbReference type="EMBL" id="SGBB01000001">
    <property type="protein sequence ID" value="RZD19447.1"/>
    <property type="molecule type" value="Genomic_DNA"/>
</dbReference>
<evidence type="ECO:0000313" key="2">
    <source>
        <dbReference type="Proteomes" id="UP000319296"/>
    </source>
</evidence>
<dbReference type="AlphaFoldDB" id="A0A519BQ86"/>
<dbReference type="Proteomes" id="UP000319296">
    <property type="component" value="Unassembled WGS sequence"/>
</dbReference>
<reference evidence="1 2" key="1">
    <citation type="journal article" date="2019" name="ISME J.">
        <title>Insights into ecological role of a new deltaproteobacterial order Candidatus Acidulodesulfobacterales by metagenomics and metatranscriptomics.</title>
        <authorList>
            <person name="Tan S."/>
            <person name="Liu J."/>
            <person name="Fang Y."/>
            <person name="Hedlund B.P."/>
            <person name="Lian Z.H."/>
            <person name="Huang L.Y."/>
            <person name="Li J.T."/>
            <person name="Huang L.N."/>
            <person name="Li W.J."/>
            <person name="Jiang H.C."/>
            <person name="Dong H.L."/>
            <person name="Shu W.S."/>
        </authorList>
    </citation>
    <scope>NUCLEOTIDE SEQUENCE [LARGE SCALE GENOMIC DNA]</scope>
    <source>
        <strain evidence="1">AP1</strain>
    </source>
</reference>
<organism evidence="1 2">
    <name type="scientific">Candidatus Acididesulfobacter diazotrophicus</name>
    <dbReference type="NCBI Taxonomy" id="2597226"/>
    <lineage>
        <taxon>Bacteria</taxon>
        <taxon>Deltaproteobacteria</taxon>
        <taxon>Candidatus Acidulodesulfobacterales</taxon>
        <taxon>Candidatus Acididesulfobacter</taxon>
    </lineage>
</organism>
<accession>A0A519BQ86</accession>
<protein>
    <submittedName>
        <fullName evidence="1">Uncharacterized protein</fullName>
    </submittedName>
</protein>
<comment type="caution">
    <text evidence="1">The sequence shown here is derived from an EMBL/GenBank/DDBJ whole genome shotgun (WGS) entry which is preliminary data.</text>
</comment>
<proteinExistence type="predicted"/>